<evidence type="ECO:0000313" key="10">
    <source>
        <dbReference type="Proteomes" id="UP001589810"/>
    </source>
</evidence>
<accession>A0ABV6N6N4</accession>
<keyword evidence="5 7" id="KW-1133">Transmembrane helix</keyword>
<feature type="transmembrane region" description="Helical" evidence="7">
    <location>
        <begin position="393"/>
        <end position="416"/>
    </location>
</feature>
<feature type="transmembrane region" description="Helical" evidence="7">
    <location>
        <begin position="53"/>
        <end position="73"/>
    </location>
</feature>
<organism evidence="9 10">
    <name type="scientific">Kutzneria chonburiensis</name>
    <dbReference type="NCBI Taxonomy" id="1483604"/>
    <lineage>
        <taxon>Bacteria</taxon>
        <taxon>Bacillati</taxon>
        <taxon>Actinomycetota</taxon>
        <taxon>Actinomycetes</taxon>
        <taxon>Pseudonocardiales</taxon>
        <taxon>Pseudonocardiaceae</taxon>
        <taxon>Kutzneria</taxon>
    </lineage>
</organism>
<protein>
    <submittedName>
        <fullName evidence="9">MFS transporter</fullName>
    </submittedName>
</protein>
<sequence>MTETLGAATQRAAAHRWKILAVVCLVQFMLMVDDTVVNVALPSIQDALGFTPAQLPWVVNAYILAFGGLLVAAGRLGDRLGLLRTFTVGTALFALASLACGLAHAPWQLIAARFVQGIGAALTSPTVLGLITTVFTEPSERGKAFGTWGAVAITGGLSGVILSGLITGLLSWQWVFFINLPVAACALILLPMYARGVALGRRETKIGLLGAVLLTLAVAATVYALLDLRFWLLAVAAVLFGGFVLSERLGSSPLIPSGLLAARPRVFALTAGILATGALFGTFFTLTLQLQHTLHFGALLAGLAYIPFAAGSFASIRLGPKFGSRFAPQRLLQLALAVVTVGALLLAGGVIVGGYPALLPGLVVFAFGIGLVLPGTAALAVSGVAPENAGVAGGLVTSAQQLGGAVGLAVASILLGPAGDQHAASLAAAAVLAFGAFLAAFGTRPAE</sequence>
<feature type="domain" description="Major facilitator superfamily (MFS) profile" evidence="8">
    <location>
        <begin position="19"/>
        <end position="447"/>
    </location>
</feature>
<comment type="subcellular location">
    <subcellularLocation>
        <location evidence="1">Cell membrane</location>
        <topology evidence="1">Multi-pass membrane protein</topology>
    </subcellularLocation>
</comment>
<feature type="transmembrane region" description="Helical" evidence="7">
    <location>
        <begin position="85"/>
        <end position="107"/>
    </location>
</feature>
<proteinExistence type="predicted"/>
<feature type="transmembrane region" description="Helical" evidence="7">
    <location>
        <begin position="113"/>
        <end position="135"/>
    </location>
</feature>
<dbReference type="Proteomes" id="UP001589810">
    <property type="component" value="Unassembled WGS sequence"/>
</dbReference>
<dbReference type="EMBL" id="JBHLUD010000015">
    <property type="protein sequence ID" value="MFC0548245.1"/>
    <property type="molecule type" value="Genomic_DNA"/>
</dbReference>
<feature type="transmembrane region" description="Helical" evidence="7">
    <location>
        <begin position="147"/>
        <end position="166"/>
    </location>
</feature>
<name>A0ABV6N6N4_9PSEU</name>
<dbReference type="Pfam" id="PF07690">
    <property type="entry name" value="MFS_1"/>
    <property type="match status" value="1"/>
</dbReference>
<feature type="transmembrane region" description="Helical" evidence="7">
    <location>
        <begin position="331"/>
        <end position="352"/>
    </location>
</feature>
<keyword evidence="6 7" id="KW-0472">Membrane</keyword>
<keyword evidence="3" id="KW-1003">Cell membrane</keyword>
<keyword evidence="2" id="KW-0813">Transport</keyword>
<evidence type="ECO:0000256" key="6">
    <source>
        <dbReference type="ARBA" id="ARBA00023136"/>
    </source>
</evidence>
<dbReference type="PANTHER" id="PTHR42718:SF46">
    <property type="entry name" value="BLR6921 PROTEIN"/>
    <property type="match status" value="1"/>
</dbReference>
<evidence type="ECO:0000256" key="1">
    <source>
        <dbReference type="ARBA" id="ARBA00004651"/>
    </source>
</evidence>
<dbReference type="PROSITE" id="PS50850">
    <property type="entry name" value="MFS"/>
    <property type="match status" value="1"/>
</dbReference>
<evidence type="ECO:0000313" key="9">
    <source>
        <dbReference type="EMBL" id="MFC0548245.1"/>
    </source>
</evidence>
<evidence type="ECO:0000256" key="2">
    <source>
        <dbReference type="ARBA" id="ARBA00022448"/>
    </source>
</evidence>
<dbReference type="InterPro" id="IPR020846">
    <property type="entry name" value="MFS_dom"/>
</dbReference>
<feature type="transmembrane region" description="Helical" evidence="7">
    <location>
        <begin position="422"/>
        <end position="441"/>
    </location>
</feature>
<feature type="transmembrane region" description="Helical" evidence="7">
    <location>
        <begin position="358"/>
        <end position="381"/>
    </location>
</feature>
<feature type="transmembrane region" description="Helical" evidence="7">
    <location>
        <begin position="172"/>
        <end position="194"/>
    </location>
</feature>
<feature type="transmembrane region" description="Helical" evidence="7">
    <location>
        <begin position="294"/>
        <end position="319"/>
    </location>
</feature>
<dbReference type="RefSeq" id="WP_273937915.1">
    <property type="nucleotide sequence ID" value="NZ_CP097263.1"/>
</dbReference>
<dbReference type="Gene3D" id="1.20.1250.20">
    <property type="entry name" value="MFS general substrate transporter like domains"/>
    <property type="match status" value="1"/>
</dbReference>
<keyword evidence="4 7" id="KW-0812">Transmembrane</keyword>
<dbReference type="PANTHER" id="PTHR42718">
    <property type="entry name" value="MAJOR FACILITATOR SUPERFAMILY MULTIDRUG TRANSPORTER MFSC"/>
    <property type="match status" value="1"/>
</dbReference>
<dbReference type="InterPro" id="IPR011701">
    <property type="entry name" value="MFS"/>
</dbReference>
<feature type="transmembrane region" description="Helical" evidence="7">
    <location>
        <begin position="19"/>
        <end position="41"/>
    </location>
</feature>
<evidence type="ECO:0000256" key="7">
    <source>
        <dbReference type="SAM" id="Phobius"/>
    </source>
</evidence>
<dbReference type="InterPro" id="IPR036259">
    <property type="entry name" value="MFS_trans_sf"/>
</dbReference>
<dbReference type="SUPFAM" id="SSF103473">
    <property type="entry name" value="MFS general substrate transporter"/>
    <property type="match status" value="1"/>
</dbReference>
<feature type="transmembrane region" description="Helical" evidence="7">
    <location>
        <begin position="206"/>
        <end position="224"/>
    </location>
</feature>
<evidence type="ECO:0000256" key="5">
    <source>
        <dbReference type="ARBA" id="ARBA00022989"/>
    </source>
</evidence>
<evidence type="ECO:0000256" key="3">
    <source>
        <dbReference type="ARBA" id="ARBA00022475"/>
    </source>
</evidence>
<feature type="transmembrane region" description="Helical" evidence="7">
    <location>
        <begin position="266"/>
        <end position="288"/>
    </location>
</feature>
<comment type="caution">
    <text evidence="9">The sequence shown here is derived from an EMBL/GenBank/DDBJ whole genome shotgun (WGS) entry which is preliminary data.</text>
</comment>
<reference evidence="9 10" key="1">
    <citation type="submission" date="2024-09" db="EMBL/GenBank/DDBJ databases">
        <authorList>
            <person name="Sun Q."/>
            <person name="Mori K."/>
        </authorList>
    </citation>
    <scope>NUCLEOTIDE SEQUENCE [LARGE SCALE GENOMIC DNA]</scope>
    <source>
        <strain evidence="9 10">TBRC 1432</strain>
    </source>
</reference>
<keyword evidence="10" id="KW-1185">Reference proteome</keyword>
<feature type="transmembrane region" description="Helical" evidence="7">
    <location>
        <begin position="230"/>
        <end position="246"/>
    </location>
</feature>
<dbReference type="PRINTS" id="PR01036">
    <property type="entry name" value="TCRTETB"/>
</dbReference>
<gene>
    <name evidence="9" type="ORF">ACFFH7_42525</name>
</gene>
<dbReference type="CDD" id="cd17321">
    <property type="entry name" value="MFS_MMR_MDR_like"/>
    <property type="match status" value="1"/>
</dbReference>
<evidence type="ECO:0000256" key="4">
    <source>
        <dbReference type="ARBA" id="ARBA00022692"/>
    </source>
</evidence>
<evidence type="ECO:0000259" key="8">
    <source>
        <dbReference type="PROSITE" id="PS50850"/>
    </source>
</evidence>